<dbReference type="AlphaFoldDB" id="A0ABD3GKX9"/>
<feature type="transmembrane region" description="Helical" evidence="1">
    <location>
        <begin position="244"/>
        <end position="264"/>
    </location>
</feature>
<evidence type="ECO:0000313" key="3">
    <source>
        <dbReference type="Proteomes" id="UP001633002"/>
    </source>
</evidence>
<dbReference type="Proteomes" id="UP001633002">
    <property type="component" value="Unassembled WGS sequence"/>
</dbReference>
<feature type="transmembrane region" description="Helical" evidence="1">
    <location>
        <begin position="207"/>
        <end position="232"/>
    </location>
</feature>
<keyword evidence="1" id="KW-0812">Transmembrane</keyword>
<reference evidence="2 3" key="1">
    <citation type="submission" date="2024-09" db="EMBL/GenBank/DDBJ databases">
        <title>Chromosome-scale assembly of Riccia sorocarpa.</title>
        <authorList>
            <person name="Paukszto L."/>
        </authorList>
    </citation>
    <scope>NUCLEOTIDE SEQUENCE [LARGE SCALE GENOMIC DNA]</scope>
    <source>
        <strain evidence="2">LP-2024</strain>
        <tissue evidence="2">Aerial parts of the thallus</tissue>
    </source>
</reference>
<name>A0ABD3GKX9_9MARC</name>
<organism evidence="2 3">
    <name type="scientific">Riccia sorocarpa</name>
    <dbReference type="NCBI Taxonomy" id="122646"/>
    <lineage>
        <taxon>Eukaryota</taxon>
        <taxon>Viridiplantae</taxon>
        <taxon>Streptophyta</taxon>
        <taxon>Embryophyta</taxon>
        <taxon>Marchantiophyta</taxon>
        <taxon>Marchantiopsida</taxon>
        <taxon>Marchantiidae</taxon>
        <taxon>Marchantiales</taxon>
        <taxon>Ricciaceae</taxon>
        <taxon>Riccia</taxon>
    </lineage>
</organism>
<accession>A0ABD3GKX9</accession>
<proteinExistence type="predicted"/>
<comment type="caution">
    <text evidence="2">The sequence shown here is derived from an EMBL/GenBank/DDBJ whole genome shotgun (WGS) entry which is preliminary data.</text>
</comment>
<keyword evidence="1" id="KW-1133">Transmembrane helix</keyword>
<sequence length="325" mass="36481">MSTGELKDVENCSLLEGEDSVSKGGTQILWSCTLRAEFVCSLPQALAQKIGGWLNQTMVGSRNGVLQFWSRCVQALGVTAQLSRRTYFERLHPFLVRQLIICFSIIQTLATFACWLACLFTFMTAGVSALVIILKSIPSPSESSRQDRATIAVFSVQAVIASVTIPTALYQYRTNRREEHSNFLDFIMDGGHGSKFFELVNVWTCSFLFSLGAAVYCCLSMVVMVAVMMVLWGCGILIYQLLHYGFMFIVSVVKYIVIHMSVILRGSGKNEAWSERPQHKGTSQKKGGTRTWKEELITTTRECSHIDCNSWTGMLQELELLRFIE</sequence>
<dbReference type="EMBL" id="JBJQOH010000007">
    <property type="protein sequence ID" value="KAL3678536.1"/>
    <property type="molecule type" value="Genomic_DNA"/>
</dbReference>
<feature type="transmembrane region" description="Helical" evidence="1">
    <location>
        <begin position="119"/>
        <end position="137"/>
    </location>
</feature>
<feature type="transmembrane region" description="Helical" evidence="1">
    <location>
        <begin position="149"/>
        <end position="172"/>
    </location>
</feature>
<evidence type="ECO:0000256" key="1">
    <source>
        <dbReference type="SAM" id="Phobius"/>
    </source>
</evidence>
<evidence type="ECO:0000313" key="2">
    <source>
        <dbReference type="EMBL" id="KAL3678536.1"/>
    </source>
</evidence>
<keyword evidence="3" id="KW-1185">Reference proteome</keyword>
<keyword evidence="1" id="KW-0472">Membrane</keyword>
<gene>
    <name evidence="2" type="ORF">R1sor_021492</name>
</gene>
<protein>
    <submittedName>
        <fullName evidence="2">Uncharacterized protein</fullName>
    </submittedName>
</protein>